<proteinExistence type="predicted"/>
<dbReference type="Proteomes" id="UP000465031">
    <property type="component" value="Chromosome"/>
</dbReference>
<name>A0A162FZ05_9MICO</name>
<accession>A0A162FZ05</accession>
<dbReference type="Proteomes" id="UP000076717">
    <property type="component" value="Unassembled WGS sequence"/>
</dbReference>
<evidence type="ECO:0000256" key="2">
    <source>
        <dbReference type="SAM" id="Phobius"/>
    </source>
</evidence>
<evidence type="ECO:0000313" key="5">
    <source>
        <dbReference type="Proteomes" id="UP000076717"/>
    </source>
</evidence>
<keyword evidence="2" id="KW-1133">Transmembrane helix</keyword>
<reference evidence="6" key="2">
    <citation type="submission" date="2019-12" db="EMBL/GenBank/DDBJ databases">
        <title>Complete and draft genome sequences of new strains and members of some known species of the genus Rathayibacter isolated from plants.</title>
        <authorList>
            <person name="Tarlachkov S.V."/>
            <person name="Starodumova I.P."/>
            <person name="Dorofeeva L.V."/>
            <person name="Prisyazhnaya N.V."/>
            <person name="Leyn S."/>
            <person name="Zlamal J."/>
            <person name="Elan M."/>
            <person name="Osterman A.L."/>
            <person name="Nadler S."/>
            <person name="Subbotin S.A."/>
            <person name="Evtushenko L.I."/>
        </authorList>
    </citation>
    <scope>NUCLEOTIDE SEQUENCE [LARGE SCALE GENOMIC DNA]</scope>
    <source>
        <strain evidence="6">VKM Ac-2761</strain>
    </source>
</reference>
<gene>
    <name evidence="3" type="ORF">ACH61_01232</name>
    <name evidence="4" type="ORF">GSU10_13205</name>
</gene>
<dbReference type="KEGG" id="rte:GSU10_13205"/>
<reference evidence="3 5" key="1">
    <citation type="submission" date="2015-08" db="EMBL/GenBank/DDBJ databases">
        <title>Draft Genome Sequence of Rathayibacter sp. Strain VKM Ac-2596 Isolated from Leaf Gall Induced by Plant-Parasitic Nematodes.</title>
        <authorList>
            <person name="Vasilenko O.V."/>
            <person name="Starodumova I.P."/>
            <person name="Tarlachkov S.V."/>
            <person name="Dorofeeva L.V."/>
            <person name="Evtushenko L.I."/>
        </authorList>
    </citation>
    <scope>NUCLEOTIDE SEQUENCE [LARGE SCALE GENOMIC DNA]</scope>
    <source>
        <strain evidence="3 5">VKM Ac-2596</strain>
    </source>
</reference>
<dbReference type="AlphaFoldDB" id="A0A162FZ05"/>
<feature type="region of interest" description="Disordered" evidence="1">
    <location>
        <begin position="223"/>
        <end position="242"/>
    </location>
</feature>
<evidence type="ECO:0000313" key="4">
    <source>
        <dbReference type="EMBL" id="QHC56491.1"/>
    </source>
</evidence>
<evidence type="ECO:0008006" key="7">
    <source>
        <dbReference type="Google" id="ProtNLM"/>
    </source>
</evidence>
<dbReference type="EMBL" id="LIIN01000031">
    <property type="protein sequence ID" value="KZX21630.1"/>
    <property type="molecule type" value="Genomic_DNA"/>
</dbReference>
<dbReference type="OrthoDB" id="5017720at2"/>
<reference evidence="4" key="3">
    <citation type="submission" date="2019-12" db="EMBL/GenBank/DDBJ databases">
        <title>Complete and Draft Genome Sequences of New Strains and Members of Some Known Species of the Genus Rathayibacter isolated from Plants.</title>
        <authorList>
            <person name="Tarlachkov S.V."/>
            <person name="Starodumova I.P."/>
            <person name="Dorofeeva L.V."/>
            <person name="Prisyazhnaya N.V."/>
            <person name="Leyn S.A."/>
            <person name="Zlamal J.E."/>
            <person name="Elane M.L."/>
            <person name="Osterman A.L."/>
            <person name="Nadler S.A."/>
            <person name="Subbotin S.A."/>
            <person name="Evtushenko L.I."/>
        </authorList>
    </citation>
    <scope>NUCLEOTIDE SEQUENCE</scope>
    <source>
        <strain evidence="4">VKM Ac-2761</strain>
    </source>
</reference>
<protein>
    <recommendedName>
        <fullName evidence="7">Lipoprotein</fullName>
    </recommendedName>
</protein>
<evidence type="ECO:0000313" key="3">
    <source>
        <dbReference type="EMBL" id="KZX21630.1"/>
    </source>
</evidence>
<keyword evidence="2" id="KW-0472">Membrane</keyword>
<sequence>MTGWGRRWWAIGLAVVVLVMVVGCGVGVERDVRDAGGLTRAEVARLSQEQEFALVAERYARVEELLREAQLRISDGEWTWLGGDRVPWSGASGGVGGPLPGATGANSYYLLASRLQDVPGGSGDEVGVEPMRRYFEEKGWDYYVRDLSGDHDIWGITGDGYRVAWTVRENGRYSLRIFSELFWSNDAPDLILAIGGRSATIALAASPPGTVVPFPKWEDQFTRPPIMRPPSDATPTVPPVQG</sequence>
<organism evidence="3 5">
    <name type="scientific">Rathayibacter tanaceti</name>
    <dbReference type="NCBI Taxonomy" id="1671680"/>
    <lineage>
        <taxon>Bacteria</taxon>
        <taxon>Bacillati</taxon>
        <taxon>Actinomycetota</taxon>
        <taxon>Actinomycetes</taxon>
        <taxon>Micrococcales</taxon>
        <taxon>Microbacteriaceae</taxon>
        <taxon>Rathayibacter</taxon>
    </lineage>
</organism>
<evidence type="ECO:0000256" key="1">
    <source>
        <dbReference type="SAM" id="MobiDB-lite"/>
    </source>
</evidence>
<keyword evidence="5" id="KW-1185">Reference proteome</keyword>
<dbReference type="RefSeq" id="WP_068209691.1">
    <property type="nucleotide sequence ID" value="NZ_CP047186.1"/>
</dbReference>
<evidence type="ECO:0000313" key="6">
    <source>
        <dbReference type="Proteomes" id="UP000465031"/>
    </source>
</evidence>
<dbReference type="PROSITE" id="PS51257">
    <property type="entry name" value="PROKAR_LIPOPROTEIN"/>
    <property type="match status" value="1"/>
</dbReference>
<feature type="transmembrane region" description="Helical" evidence="2">
    <location>
        <begin position="6"/>
        <end position="28"/>
    </location>
</feature>
<dbReference type="EMBL" id="CP047186">
    <property type="protein sequence ID" value="QHC56491.1"/>
    <property type="molecule type" value="Genomic_DNA"/>
</dbReference>
<keyword evidence="2" id="KW-0812">Transmembrane</keyword>